<comment type="similarity">
    <text evidence="2 12">Belongs to the ATPase protein 8 family.</text>
</comment>
<evidence type="ECO:0000256" key="9">
    <source>
        <dbReference type="ARBA" id="ARBA00023128"/>
    </source>
</evidence>
<accession>C9D898</accession>
<dbReference type="GO" id="GO:0015986">
    <property type="term" value="P:proton motive force-driven ATP synthesis"/>
    <property type="evidence" value="ECO:0007669"/>
    <property type="project" value="InterPro"/>
</dbReference>
<dbReference type="EMBL" id="GQ244466">
    <property type="protein sequence ID" value="ACS37031.1"/>
    <property type="molecule type" value="Genomic_DNA"/>
</dbReference>
<evidence type="ECO:0000256" key="6">
    <source>
        <dbReference type="ARBA" id="ARBA00022781"/>
    </source>
</evidence>
<evidence type="ECO:0000256" key="10">
    <source>
        <dbReference type="ARBA" id="ARBA00023136"/>
    </source>
</evidence>
<evidence type="ECO:0000256" key="4">
    <source>
        <dbReference type="ARBA" id="ARBA00022547"/>
    </source>
</evidence>
<keyword evidence="3 12" id="KW-0813">Transport</keyword>
<sequence>MPQLNPAPWFMVLFVSWTILLMTLTKTIKYEPTNPICYTNKHTHPITPWAWPW</sequence>
<dbReference type="GO" id="GO:0015078">
    <property type="term" value="F:proton transmembrane transporter activity"/>
    <property type="evidence" value="ECO:0007669"/>
    <property type="project" value="InterPro"/>
</dbReference>
<evidence type="ECO:0000313" key="14">
    <source>
        <dbReference type="EMBL" id="ACS37031.1"/>
    </source>
</evidence>
<geneLocation type="mitochondrion" evidence="14"/>
<feature type="transmembrane region" description="Helical" evidence="13">
    <location>
        <begin position="6"/>
        <end position="24"/>
    </location>
</feature>
<dbReference type="Pfam" id="PF00895">
    <property type="entry name" value="ATP-synt_8"/>
    <property type="match status" value="1"/>
</dbReference>
<dbReference type="GeneID" id="14468981"/>
<comment type="subcellular location">
    <subcellularLocation>
        <location evidence="1 12">Mitochondrion membrane</location>
        <topology evidence="1 12">Single-pass membrane protein</topology>
    </subcellularLocation>
</comment>
<evidence type="ECO:0000256" key="11">
    <source>
        <dbReference type="ARBA" id="ARBA00023310"/>
    </source>
</evidence>
<evidence type="ECO:0000256" key="7">
    <source>
        <dbReference type="ARBA" id="ARBA00022989"/>
    </source>
</evidence>
<evidence type="ECO:0000256" key="3">
    <source>
        <dbReference type="ARBA" id="ARBA00022448"/>
    </source>
</evidence>
<evidence type="ECO:0000256" key="1">
    <source>
        <dbReference type="ARBA" id="ARBA00004304"/>
    </source>
</evidence>
<evidence type="ECO:0000256" key="13">
    <source>
        <dbReference type="SAM" id="Phobius"/>
    </source>
</evidence>
<reference evidence="14" key="1">
    <citation type="journal article" date="2009" name="Mol. Phylogenet. Evol.">
        <title>A mitogenomic perspective on the phylogeny and biogeography of living caecilians (Amphibia: Gymnophiona).</title>
        <authorList>
            <person name="Zhang P."/>
            <person name="Wake M.H."/>
        </authorList>
    </citation>
    <scope>NUCLEOTIDE SEQUENCE</scope>
</reference>
<dbReference type="CTD" id="4509"/>
<keyword evidence="6 12" id="KW-0375">Hydrogen ion transport</keyword>
<keyword evidence="7 13" id="KW-1133">Transmembrane helix</keyword>
<evidence type="ECO:0000256" key="12">
    <source>
        <dbReference type="RuleBase" id="RU003661"/>
    </source>
</evidence>
<organism evidence="14">
    <name type="scientific">Caecilia volcani</name>
    <name type="common">Cocle caecilian</name>
    <dbReference type="NCBI Taxonomy" id="543901"/>
    <lineage>
        <taxon>Eukaryota</taxon>
        <taxon>Metazoa</taxon>
        <taxon>Chordata</taxon>
        <taxon>Craniata</taxon>
        <taxon>Vertebrata</taxon>
        <taxon>Euteleostomi</taxon>
        <taxon>Amphibia</taxon>
        <taxon>Gymnophiona</taxon>
        <taxon>Caeciliidae</taxon>
        <taxon>Caecilia</taxon>
    </lineage>
</organism>
<proteinExistence type="inferred from homology"/>
<keyword evidence="9 12" id="KW-0496">Mitochondrion</keyword>
<keyword evidence="10 13" id="KW-0472">Membrane</keyword>
<gene>
    <name evidence="14" type="primary">ATP8</name>
</gene>
<dbReference type="AlphaFoldDB" id="C9D898"/>
<dbReference type="InterPro" id="IPR001421">
    <property type="entry name" value="ATP8_metazoa"/>
</dbReference>
<keyword evidence="8 12" id="KW-0406">Ion transport</keyword>
<evidence type="ECO:0000256" key="5">
    <source>
        <dbReference type="ARBA" id="ARBA00022692"/>
    </source>
</evidence>
<name>C9D898_CAEVO</name>
<evidence type="ECO:0000256" key="2">
    <source>
        <dbReference type="ARBA" id="ARBA00008892"/>
    </source>
</evidence>
<evidence type="ECO:0000256" key="8">
    <source>
        <dbReference type="ARBA" id="ARBA00023065"/>
    </source>
</evidence>
<dbReference type="GO" id="GO:0045259">
    <property type="term" value="C:proton-transporting ATP synthase complex"/>
    <property type="evidence" value="ECO:0007669"/>
    <property type="project" value="UniProtKB-KW"/>
</dbReference>
<dbReference type="GO" id="GO:0031966">
    <property type="term" value="C:mitochondrial membrane"/>
    <property type="evidence" value="ECO:0007669"/>
    <property type="project" value="UniProtKB-SubCell"/>
</dbReference>
<dbReference type="RefSeq" id="YP_007374577.1">
    <property type="nucleotide sequence ID" value="NC_020137.1"/>
</dbReference>
<keyword evidence="4 12" id="KW-0138">CF(0)</keyword>
<protein>
    <recommendedName>
        <fullName evidence="12">ATP synthase complex subunit 8</fullName>
    </recommendedName>
</protein>
<keyword evidence="5 12" id="KW-0812">Transmembrane</keyword>
<keyword evidence="11" id="KW-0066">ATP synthesis</keyword>